<dbReference type="Proteomes" id="UP000177925">
    <property type="component" value="Unassembled WGS sequence"/>
</dbReference>
<protein>
    <submittedName>
        <fullName evidence="1">Uncharacterized protein</fullName>
    </submittedName>
</protein>
<organism evidence="1 2">
    <name type="scientific">Candidatus Muproteobacteria bacterium RBG_16_64_11</name>
    <dbReference type="NCBI Taxonomy" id="1817758"/>
    <lineage>
        <taxon>Bacteria</taxon>
        <taxon>Pseudomonadati</taxon>
        <taxon>Pseudomonadota</taxon>
        <taxon>Candidatus Muproteobacteria</taxon>
    </lineage>
</organism>
<evidence type="ECO:0000313" key="1">
    <source>
        <dbReference type="EMBL" id="OGI44536.1"/>
    </source>
</evidence>
<evidence type="ECO:0000313" key="2">
    <source>
        <dbReference type="Proteomes" id="UP000177925"/>
    </source>
</evidence>
<comment type="caution">
    <text evidence="1">The sequence shown here is derived from an EMBL/GenBank/DDBJ whole genome shotgun (WGS) entry which is preliminary data.</text>
</comment>
<accession>A0A1F6THI8</accession>
<proteinExistence type="predicted"/>
<gene>
    <name evidence="1" type="ORF">A2150_05280</name>
</gene>
<sequence>MKYPGIHSDVFGGMTDIGHIVRDAWVFGLIPETETCQGWERAQFDELYTKVHQAWEPYGHMVSHLPADLRERHERIYVEAVKQAREQGWSPDLDDEDE</sequence>
<dbReference type="AlphaFoldDB" id="A0A1F6THI8"/>
<reference evidence="1 2" key="1">
    <citation type="journal article" date="2016" name="Nat. Commun.">
        <title>Thousands of microbial genomes shed light on interconnected biogeochemical processes in an aquifer system.</title>
        <authorList>
            <person name="Anantharaman K."/>
            <person name="Brown C.T."/>
            <person name="Hug L.A."/>
            <person name="Sharon I."/>
            <person name="Castelle C.J."/>
            <person name="Probst A.J."/>
            <person name="Thomas B.C."/>
            <person name="Singh A."/>
            <person name="Wilkins M.J."/>
            <person name="Karaoz U."/>
            <person name="Brodie E.L."/>
            <person name="Williams K.H."/>
            <person name="Hubbard S.S."/>
            <person name="Banfield J.F."/>
        </authorList>
    </citation>
    <scope>NUCLEOTIDE SEQUENCE [LARGE SCALE GENOMIC DNA]</scope>
</reference>
<dbReference type="EMBL" id="MFSS01000021">
    <property type="protein sequence ID" value="OGI44536.1"/>
    <property type="molecule type" value="Genomic_DNA"/>
</dbReference>
<name>A0A1F6THI8_9PROT</name>
<dbReference type="STRING" id="1817758.A2150_05280"/>